<dbReference type="Proteomes" id="UP000015464">
    <property type="component" value="Unassembled WGS sequence"/>
</dbReference>
<dbReference type="SUPFAM" id="SSF74924">
    <property type="entry name" value="Cap-Gly domain"/>
    <property type="match status" value="1"/>
</dbReference>
<feature type="coiled-coil region" evidence="1">
    <location>
        <begin position="205"/>
        <end position="291"/>
    </location>
</feature>
<feature type="coiled-coil region" evidence="1">
    <location>
        <begin position="761"/>
        <end position="872"/>
    </location>
</feature>
<dbReference type="HOGENOM" id="CLU_309307_0_0_1"/>
<evidence type="ECO:0000256" key="1">
    <source>
        <dbReference type="SAM" id="Coils"/>
    </source>
</evidence>
<evidence type="ECO:0000313" key="5">
    <source>
        <dbReference type="Proteomes" id="UP000015464"/>
    </source>
</evidence>
<dbReference type="PANTHER" id="PTHR18916">
    <property type="entry name" value="DYNACTIN 1-RELATED MICROTUBULE-BINDING"/>
    <property type="match status" value="1"/>
</dbReference>
<feature type="compositionally biased region" description="Basic and acidic residues" evidence="2">
    <location>
        <begin position="74"/>
        <end position="92"/>
    </location>
</feature>
<proteinExistence type="predicted"/>
<dbReference type="GeneID" id="25035993"/>
<dbReference type="SMART" id="SM01052">
    <property type="entry name" value="CAP_GLY"/>
    <property type="match status" value="1"/>
</dbReference>
<protein>
    <recommendedName>
        <fullName evidence="3">CAP-Gly domain-containing protein</fullName>
    </recommendedName>
</protein>
<sequence length="953" mass="110581">MSYVNVGDSVLVHDELGIVRFAGSTDFASGIWLGVEMVDKVGRNDGSIQGKRYFTCEEGKGVFIRACSTNVRKQTDKTRVNSDSRKKPKSIDKQTSTKASYKAKENKTKEENSKGRDNKKKVVCPSLNVSTPTKVEGSNVSTPLLELTADSETTLISIGSDSLEDTPINESFKNDKRASIDFTNSRISAPHLLLEEDTIIESNTKFQLKLEIETLHKELNEALNSLNYYKTSHNKANEQLKKTSLELEELNKEKEMNSAWKSIRPKLQKKMLSMQEEIEILKQQLKHCKLKGQGIENEFEDTEMKKLTQEDVITEKPADMLVSNKTMYEVKAKDENDGDYACSIDEIKKENLELKIQVKDLQLLKELSDEIERDQSDKIASLEKEDKRKAELFILFENTFSQNIENLQTQKLQREQTEYRSFHSTLADMDNTAVFVREVFHNLANLTKQCYEFRFEILQKLYLDDESGCVSEISFMLFYIQKVSSSFNQGIYNKINQAENGKPKLSSDFIEQWYYIILVTEWSKWLIAFTCENGAFALSSDLRLKDTIIDIFHLFEAYVKDPGGPNKGILQDIWGRIENWVKERASDVIFNSFDELYRCVQLLNSVFLIDMVTENIYETQIDDSDGVLSEISELAAITKEIKVFLQHKDEQGKVFFPKEKIISPNLSSVVEKLLFESQNQGGHSQNTYPRIIKVWKEFSEEIRRSLLKLQSYIVEKGEAVFSEFNPQCFRDVILTALPSPSKEKFKKQDLVKENSSLKLAVSETNELITHLKIQIDRLSKQTREKEDLEKKIKSFEVLESGLRKELMKTKSDQKNLNDNDHLMKVLLEEKQQLEETFKQNEQKLRMKFQEMIRKLKQDLNKARKEVLHVDLDQKEDYEWLSMSLSHRNDRSVDNYMKIPQRVHSLALEMKPFSVNRYFDSERTKKRERPSDAHVSQLFKYNEFAKSLCKSNHV</sequence>
<evidence type="ECO:0000256" key="2">
    <source>
        <dbReference type="SAM" id="MobiDB-lite"/>
    </source>
</evidence>
<feature type="compositionally biased region" description="Basic and acidic residues" evidence="2">
    <location>
        <begin position="102"/>
        <end position="116"/>
    </location>
</feature>
<dbReference type="PROSITE" id="PS50245">
    <property type="entry name" value="CAP_GLY_2"/>
    <property type="match status" value="1"/>
</dbReference>
<accession>S9W319</accession>
<feature type="domain" description="CAP-Gly" evidence="3">
    <location>
        <begin position="23"/>
        <end position="65"/>
    </location>
</feature>
<evidence type="ECO:0000313" key="4">
    <source>
        <dbReference type="EMBL" id="EPY52340.1"/>
    </source>
</evidence>
<dbReference type="EMBL" id="KE546989">
    <property type="protein sequence ID" value="EPY52340.1"/>
    <property type="molecule type" value="Genomic_DNA"/>
</dbReference>
<dbReference type="InterPro" id="IPR036859">
    <property type="entry name" value="CAP-Gly_dom_sf"/>
</dbReference>
<dbReference type="Pfam" id="PF01302">
    <property type="entry name" value="CAP_GLY"/>
    <property type="match status" value="1"/>
</dbReference>
<dbReference type="Gene3D" id="2.30.30.190">
    <property type="entry name" value="CAP Gly-rich-like domain"/>
    <property type="match status" value="1"/>
</dbReference>
<dbReference type="PANTHER" id="PTHR18916:SF93">
    <property type="entry name" value="RESTIN HOMOLOG"/>
    <property type="match status" value="1"/>
</dbReference>
<reference evidence="4 5" key="1">
    <citation type="journal article" date="2011" name="Science">
        <title>Comparative functional genomics of the fission yeasts.</title>
        <authorList>
            <person name="Rhind N."/>
            <person name="Chen Z."/>
            <person name="Yassour M."/>
            <person name="Thompson D.A."/>
            <person name="Haas B.J."/>
            <person name="Habib N."/>
            <person name="Wapinski I."/>
            <person name="Roy S."/>
            <person name="Lin M.F."/>
            <person name="Heiman D.I."/>
            <person name="Young S.K."/>
            <person name="Furuya K."/>
            <person name="Guo Y."/>
            <person name="Pidoux A."/>
            <person name="Chen H.M."/>
            <person name="Robbertse B."/>
            <person name="Goldberg J.M."/>
            <person name="Aoki K."/>
            <person name="Bayne E.H."/>
            <person name="Berlin A.M."/>
            <person name="Desjardins C.A."/>
            <person name="Dobbs E."/>
            <person name="Dukaj L."/>
            <person name="Fan L."/>
            <person name="FitzGerald M.G."/>
            <person name="French C."/>
            <person name="Gujja S."/>
            <person name="Hansen K."/>
            <person name="Keifenheim D."/>
            <person name="Levin J.Z."/>
            <person name="Mosher R.A."/>
            <person name="Mueller C.A."/>
            <person name="Pfiffner J."/>
            <person name="Priest M."/>
            <person name="Russ C."/>
            <person name="Smialowska A."/>
            <person name="Swoboda P."/>
            <person name="Sykes S.M."/>
            <person name="Vaughn M."/>
            <person name="Vengrova S."/>
            <person name="Yoder R."/>
            <person name="Zeng Q."/>
            <person name="Allshire R."/>
            <person name="Baulcombe D."/>
            <person name="Birren B.W."/>
            <person name="Brown W."/>
            <person name="Ekwall K."/>
            <person name="Kellis M."/>
            <person name="Leatherwood J."/>
            <person name="Levin H."/>
            <person name="Margalit H."/>
            <person name="Martienssen R."/>
            <person name="Nieduszynski C.A."/>
            <person name="Spatafora J.W."/>
            <person name="Friedman N."/>
            <person name="Dalgaard J.Z."/>
            <person name="Baumann P."/>
            <person name="Niki H."/>
            <person name="Regev A."/>
            <person name="Nusbaum C."/>
        </authorList>
    </citation>
    <scope>NUCLEOTIDE SEQUENCE [LARGE SCALE GENOMIC DNA]</scope>
    <source>
        <strain evidence="5">OY26 / ATCC MYA-4695 / CBS 11777 / NBRC 106824 / NRRL Y48691</strain>
    </source>
</reference>
<feature type="region of interest" description="Disordered" evidence="2">
    <location>
        <begin position="74"/>
        <end position="125"/>
    </location>
</feature>
<evidence type="ECO:0000259" key="3">
    <source>
        <dbReference type="PROSITE" id="PS50245"/>
    </source>
</evidence>
<keyword evidence="5" id="KW-1185">Reference proteome</keyword>
<keyword evidence="1" id="KW-0175">Coiled coil</keyword>
<dbReference type="eggNOG" id="KOG0241">
    <property type="taxonomic scope" value="Eukaryota"/>
</dbReference>
<dbReference type="AlphaFoldDB" id="S9W319"/>
<dbReference type="OrthoDB" id="2130750at2759"/>
<dbReference type="RefSeq" id="XP_013022225.1">
    <property type="nucleotide sequence ID" value="XM_013166771.1"/>
</dbReference>
<organism evidence="4 5">
    <name type="scientific">Schizosaccharomyces cryophilus (strain OY26 / ATCC MYA-4695 / CBS 11777 / NBRC 106824 / NRRL Y48691)</name>
    <name type="common">Fission yeast</name>
    <dbReference type="NCBI Taxonomy" id="653667"/>
    <lineage>
        <taxon>Eukaryota</taxon>
        <taxon>Fungi</taxon>
        <taxon>Dikarya</taxon>
        <taxon>Ascomycota</taxon>
        <taxon>Taphrinomycotina</taxon>
        <taxon>Schizosaccharomycetes</taxon>
        <taxon>Schizosaccharomycetales</taxon>
        <taxon>Schizosaccharomycetaceae</taxon>
        <taxon>Schizosaccharomyces</taxon>
    </lineage>
</organism>
<gene>
    <name evidence="4" type="ORF">SPOG_01666</name>
</gene>
<dbReference type="InterPro" id="IPR000938">
    <property type="entry name" value="CAP-Gly_domain"/>
</dbReference>
<name>S9W319_SCHCR</name>
<dbReference type="STRING" id="653667.S9W319"/>
<dbReference type="OMA" id="IWLGVEM"/>